<keyword evidence="4 6" id="KW-1133">Transmembrane helix</keyword>
<feature type="domain" description="EamA" evidence="7">
    <location>
        <begin position="149"/>
        <end position="285"/>
    </location>
</feature>
<dbReference type="PANTHER" id="PTHR32322:SF2">
    <property type="entry name" value="EAMA DOMAIN-CONTAINING PROTEIN"/>
    <property type="match status" value="1"/>
</dbReference>
<feature type="transmembrane region" description="Helical" evidence="6">
    <location>
        <begin position="90"/>
        <end position="111"/>
    </location>
</feature>
<dbReference type="InterPro" id="IPR050638">
    <property type="entry name" value="AA-Vitamin_Transporters"/>
</dbReference>
<evidence type="ECO:0000256" key="5">
    <source>
        <dbReference type="ARBA" id="ARBA00023136"/>
    </source>
</evidence>
<evidence type="ECO:0000256" key="2">
    <source>
        <dbReference type="ARBA" id="ARBA00007362"/>
    </source>
</evidence>
<accession>A0A0P1HAM1</accession>
<sequence length="302" mass="32565">MTLLLFITTVLIWGTTWIAIALQVGDVPVLVSVFYRFALAGVVFVLGLALLRRLEWPNWQAQRWIWLQAMCLFSFNFLCFYTAAGYLPSGVISLIFSLATVFNAVNARLFFGDRISGQTLLAALLGLGGLALIFAGDIADARVGANAWIGMVFAGIGTLCFSLGNMVSRRNSAHGISPVTANAWGMSYGALILLALIWLSGTPVSLPRDPIYLGALAYLSVIGTVVGFTTYLIMVARIGSAKAAYATVMFPIVALAISTVVEGYSWGIMNAAGLMLALSGNLVMFTPVDMLRRHLHRSRRAI</sequence>
<dbReference type="RefSeq" id="WP_058317983.1">
    <property type="nucleotide sequence ID" value="NZ_CYSF01000006.1"/>
</dbReference>
<dbReference type="Pfam" id="PF00892">
    <property type="entry name" value="EamA"/>
    <property type="match status" value="2"/>
</dbReference>
<feature type="transmembrane region" description="Helical" evidence="6">
    <location>
        <begin position="31"/>
        <end position="51"/>
    </location>
</feature>
<dbReference type="GO" id="GO:0016020">
    <property type="term" value="C:membrane"/>
    <property type="evidence" value="ECO:0007669"/>
    <property type="project" value="UniProtKB-SubCell"/>
</dbReference>
<gene>
    <name evidence="8" type="ORF">TM5383_01069</name>
</gene>
<feature type="transmembrane region" description="Helical" evidence="6">
    <location>
        <begin position="211"/>
        <end position="236"/>
    </location>
</feature>
<protein>
    <submittedName>
        <fullName evidence="8">Putative DMT superfamily transporter inner membrane protein</fullName>
    </submittedName>
</protein>
<name>A0A0P1HAM1_9RHOB</name>
<dbReference type="SUPFAM" id="SSF103481">
    <property type="entry name" value="Multidrug resistance efflux transporter EmrE"/>
    <property type="match status" value="2"/>
</dbReference>
<comment type="similarity">
    <text evidence="2">Belongs to the EamA transporter family.</text>
</comment>
<feature type="transmembrane region" description="Helical" evidence="6">
    <location>
        <begin position="63"/>
        <end position="84"/>
    </location>
</feature>
<organism evidence="8 9">
    <name type="scientific">Thalassovita mediterranea</name>
    <dbReference type="NCBI Taxonomy" id="340021"/>
    <lineage>
        <taxon>Bacteria</taxon>
        <taxon>Pseudomonadati</taxon>
        <taxon>Pseudomonadota</taxon>
        <taxon>Alphaproteobacteria</taxon>
        <taxon>Rhodobacterales</taxon>
        <taxon>Roseobacteraceae</taxon>
        <taxon>Thalassovita</taxon>
    </lineage>
</organism>
<evidence type="ECO:0000259" key="7">
    <source>
        <dbReference type="Pfam" id="PF00892"/>
    </source>
</evidence>
<keyword evidence="9" id="KW-1185">Reference proteome</keyword>
<feature type="transmembrane region" description="Helical" evidence="6">
    <location>
        <begin position="179"/>
        <end position="199"/>
    </location>
</feature>
<feature type="transmembrane region" description="Helical" evidence="6">
    <location>
        <begin position="267"/>
        <end position="291"/>
    </location>
</feature>
<feature type="transmembrane region" description="Helical" evidence="6">
    <location>
        <begin position="145"/>
        <end position="167"/>
    </location>
</feature>
<feature type="domain" description="EamA" evidence="7">
    <location>
        <begin position="3"/>
        <end position="134"/>
    </location>
</feature>
<keyword evidence="5 6" id="KW-0472">Membrane</keyword>
<comment type="subcellular location">
    <subcellularLocation>
        <location evidence="1">Membrane</location>
        <topology evidence="1">Multi-pass membrane protein</topology>
    </subcellularLocation>
</comment>
<dbReference type="Proteomes" id="UP000051681">
    <property type="component" value="Unassembled WGS sequence"/>
</dbReference>
<proteinExistence type="inferred from homology"/>
<evidence type="ECO:0000256" key="6">
    <source>
        <dbReference type="SAM" id="Phobius"/>
    </source>
</evidence>
<feature type="transmembrane region" description="Helical" evidence="6">
    <location>
        <begin position="120"/>
        <end position="139"/>
    </location>
</feature>
<dbReference type="EMBL" id="CYSF01000006">
    <property type="protein sequence ID" value="CUH83865.1"/>
    <property type="molecule type" value="Genomic_DNA"/>
</dbReference>
<evidence type="ECO:0000256" key="4">
    <source>
        <dbReference type="ARBA" id="ARBA00022989"/>
    </source>
</evidence>
<reference evidence="8 9" key="1">
    <citation type="submission" date="2015-09" db="EMBL/GenBank/DDBJ databases">
        <authorList>
            <consortium name="Swine Surveillance"/>
        </authorList>
    </citation>
    <scope>NUCLEOTIDE SEQUENCE [LARGE SCALE GENOMIC DNA]</scope>
    <source>
        <strain evidence="8 9">CECT 8383</strain>
    </source>
</reference>
<feature type="transmembrane region" description="Helical" evidence="6">
    <location>
        <begin position="243"/>
        <end position="261"/>
    </location>
</feature>
<dbReference type="PANTHER" id="PTHR32322">
    <property type="entry name" value="INNER MEMBRANE TRANSPORTER"/>
    <property type="match status" value="1"/>
</dbReference>
<evidence type="ECO:0000313" key="9">
    <source>
        <dbReference type="Proteomes" id="UP000051681"/>
    </source>
</evidence>
<evidence type="ECO:0000256" key="3">
    <source>
        <dbReference type="ARBA" id="ARBA00022692"/>
    </source>
</evidence>
<evidence type="ECO:0000256" key="1">
    <source>
        <dbReference type="ARBA" id="ARBA00004141"/>
    </source>
</evidence>
<dbReference type="AlphaFoldDB" id="A0A0P1HAM1"/>
<evidence type="ECO:0000313" key="8">
    <source>
        <dbReference type="EMBL" id="CUH83865.1"/>
    </source>
</evidence>
<keyword evidence="3 6" id="KW-0812">Transmembrane</keyword>
<dbReference type="InterPro" id="IPR037185">
    <property type="entry name" value="EmrE-like"/>
</dbReference>
<dbReference type="InterPro" id="IPR000620">
    <property type="entry name" value="EamA_dom"/>
</dbReference>